<name>A0AAQ4ESI8_AMBAM</name>
<dbReference type="GO" id="GO:0016805">
    <property type="term" value="F:dipeptidase activity"/>
    <property type="evidence" value="ECO:0007669"/>
    <property type="project" value="TreeGrafter"/>
</dbReference>
<dbReference type="Proteomes" id="UP001321473">
    <property type="component" value="Unassembled WGS sequence"/>
</dbReference>
<proteinExistence type="predicted"/>
<dbReference type="PANTHER" id="PTHR30575:SF0">
    <property type="entry name" value="XAA-ARG DIPEPTIDASE"/>
    <property type="match status" value="1"/>
</dbReference>
<dbReference type="AlphaFoldDB" id="A0AAQ4ESI8"/>
<accession>A0AAQ4ESI8</accession>
<comment type="caution">
    <text evidence="1">The sequence shown here is derived from an EMBL/GenBank/DDBJ whole genome shotgun (WGS) entry which is preliminary data.</text>
</comment>
<evidence type="ECO:0000313" key="2">
    <source>
        <dbReference type="Proteomes" id="UP001321473"/>
    </source>
</evidence>
<evidence type="ECO:0000313" key="1">
    <source>
        <dbReference type="EMBL" id="KAK8777677.1"/>
    </source>
</evidence>
<protein>
    <submittedName>
        <fullName evidence="1">Uncharacterized protein</fullName>
    </submittedName>
</protein>
<reference evidence="1 2" key="1">
    <citation type="journal article" date="2023" name="Arcadia Sci">
        <title>De novo assembly of a long-read Amblyomma americanum tick genome.</title>
        <authorList>
            <person name="Chou S."/>
            <person name="Poskanzer K.E."/>
            <person name="Rollins M."/>
            <person name="Thuy-Boun P.S."/>
        </authorList>
    </citation>
    <scope>NUCLEOTIDE SEQUENCE [LARGE SCALE GENOMIC DNA]</scope>
    <source>
        <strain evidence="1">F_SG_1</strain>
        <tissue evidence="1">Salivary glands</tissue>
    </source>
</reference>
<dbReference type="Gene3D" id="3.40.630.10">
    <property type="entry name" value="Zn peptidases"/>
    <property type="match status" value="1"/>
</dbReference>
<organism evidence="1 2">
    <name type="scientific">Amblyomma americanum</name>
    <name type="common">Lone star tick</name>
    <dbReference type="NCBI Taxonomy" id="6943"/>
    <lineage>
        <taxon>Eukaryota</taxon>
        <taxon>Metazoa</taxon>
        <taxon>Ecdysozoa</taxon>
        <taxon>Arthropoda</taxon>
        <taxon>Chelicerata</taxon>
        <taxon>Arachnida</taxon>
        <taxon>Acari</taxon>
        <taxon>Parasitiformes</taxon>
        <taxon>Ixodida</taxon>
        <taxon>Ixodoidea</taxon>
        <taxon>Ixodidae</taxon>
        <taxon>Amblyomminae</taxon>
        <taxon>Amblyomma</taxon>
    </lineage>
</organism>
<dbReference type="PANTHER" id="PTHR30575">
    <property type="entry name" value="PEPTIDASE M20"/>
    <property type="match status" value="1"/>
</dbReference>
<keyword evidence="2" id="KW-1185">Reference proteome</keyword>
<gene>
    <name evidence="1" type="ORF">V5799_028979</name>
</gene>
<sequence length="125" mass="13500">MELTARNAAFNAVTPERRVNAGVRFVDVDLTRTVPSGWASDAANVSHELPTLLPTFAIGDSVDVHTREFAQAAGSDGAQAPTQRVAQMLALTALDVLADADLFPRARKDLKEWKQSKQPPCTCPQ</sequence>
<dbReference type="EMBL" id="JARKHS020011579">
    <property type="protein sequence ID" value="KAK8777677.1"/>
    <property type="molecule type" value="Genomic_DNA"/>
</dbReference>
<dbReference type="InterPro" id="IPR052030">
    <property type="entry name" value="Peptidase_M20/M20A_hydrolases"/>
</dbReference>